<evidence type="ECO:0000256" key="1">
    <source>
        <dbReference type="SAM" id="MobiDB-lite"/>
    </source>
</evidence>
<feature type="transmembrane region" description="Helical" evidence="2">
    <location>
        <begin position="147"/>
        <end position="170"/>
    </location>
</feature>
<organism evidence="3 4">
    <name type="scientific">Pedococcus bigeumensis</name>
    <dbReference type="NCBI Taxonomy" id="433644"/>
    <lineage>
        <taxon>Bacteria</taxon>
        <taxon>Bacillati</taxon>
        <taxon>Actinomycetota</taxon>
        <taxon>Actinomycetes</taxon>
        <taxon>Micrococcales</taxon>
        <taxon>Intrasporangiaceae</taxon>
        <taxon>Pedococcus</taxon>
    </lineage>
</organism>
<evidence type="ECO:0000313" key="4">
    <source>
        <dbReference type="Proteomes" id="UP000317722"/>
    </source>
</evidence>
<feature type="transmembrane region" description="Helical" evidence="2">
    <location>
        <begin position="74"/>
        <end position="96"/>
    </location>
</feature>
<proteinExistence type="predicted"/>
<keyword evidence="4" id="KW-1185">Reference proteome</keyword>
<protein>
    <submittedName>
        <fullName evidence="3">Uncharacterized protein</fullName>
    </submittedName>
</protein>
<gene>
    <name evidence="3" type="ORF">EAH86_12330</name>
</gene>
<accession>A0A502CW98</accession>
<dbReference type="RefSeq" id="WP_140741116.1">
    <property type="nucleotide sequence ID" value="NZ_RCZM01000004.1"/>
</dbReference>
<sequence length="198" mass="21043">MASSPVTPLRAGLVGLALGAGWGVVARAWMRMVSTSPEFSWSGTLAIVGLSAIVGLLVGLSWRARQATGWRRWFRFLFVPGLILFAGQGLPLAPGFLIAGPLLLRRGLLARFVSLVAIIGPGALFWWTDRLDEVTMLSAPYHVQVGLLFGMPVLATALALAGHLVMGPLARQAHSVSPERARSNRRSDSSLEVPAGPA</sequence>
<dbReference type="EMBL" id="RCZM01000004">
    <property type="protein sequence ID" value="TPG16021.1"/>
    <property type="molecule type" value="Genomic_DNA"/>
</dbReference>
<feature type="transmembrane region" description="Helical" evidence="2">
    <location>
        <begin position="41"/>
        <end position="62"/>
    </location>
</feature>
<name>A0A502CW98_9MICO</name>
<dbReference type="Proteomes" id="UP000317722">
    <property type="component" value="Unassembled WGS sequence"/>
</dbReference>
<comment type="caution">
    <text evidence="3">The sequence shown here is derived from an EMBL/GenBank/DDBJ whole genome shotgun (WGS) entry which is preliminary data.</text>
</comment>
<feature type="transmembrane region" description="Helical" evidence="2">
    <location>
        <begin position="12"/>
        <end position="29"/>
    </location>
</feature>
<dbReference type="OrthoDB" id="4872245at2"/>
<keyword evidence="2" id="KW-0472">Membrane</keyword>
<evidence type="ECO:0000313" key="3">
    <source>
        <dbReference type="EMBL" id="TPG16021.1"/>
    </source>
</evidence>
<feature type="transmembrane region" description="Helical" evidence="2">
    <location>
        <begin position="108"/>
        <end position="127"/>
    </location>
</feature>
<keyword evidence="2" id="KW-1133">Transmembrane helix</keyword>
<dbReference type="AlphaFoldDB" id="A0A502CW98"/>
<evidence type="ECO:0000256" key="2">
    <source>
        <dbReference type="SAM" id="Phobius"/>
    </source>
</evidence>
<feature type="compositionally biased region" description="Basic and acidic residues" evidence="1">
    <location>
        <begin position="177"/>
        <end position="189"/>
    </location>
</feature>
<keyword evidence="2" id="KW-0812">Transmembrane</keyword>
<feature type="region of interest" description="Disordered" evidence="1">
    <location>
        <begin position="175"/>
        <end position="198"/>
    </location>
</feature>
<reference evidence="3 4" key="1">
    <citation type="journal article" date="2019" name="Environ. Microbiol.">
        <title>Species interactions and distinct microbial communities in high Arctic permafrost affected cryosols are associated with the CH4 and CO2 gas fluxes.</title>
        <authorList>
            <person name="Altshuler I."/>
            <person name="Hamel J."/>
            <person name="Turney S."/>
            <person name="Magnuson E."/>
            <person name="Levesque R."/>
            <person name="Greer C."/>
            <person name="Whyte L.G."/>
        </authorList>
    </citation>
    <scope>NUCLEOTIDE SEQUENCE [LARGE SCALE GENOMIC DNA]</scope>
    <source>
        <strain evidence="3 4">S9.3A</strain>
    </source>
</reference>